<dbReference type="PANTHER" id="PTHR40626:SF11">
    <property type="entry name" value="ZINC FINGER PROTEIN YPR022C"/>
    <property type="match status" value="1"/>
</dbReference>
<comment type="caution">
    <text evidence="8">The sequence shown here is derived from an EMBL/GenBank/DDBJ whole genome shotgun (WGS) entry which is preliminary data.</text>
</comment>
<evidence type="ECO:0000256" key="4">
    <source>
        <dbReference type="ARBA" id="ARBA00022771"/>
    </source>
</evidence>
<accession>A0ABR0TG76</accession>
<keyword evidence="5" id="KW-0862">Zinc</keyword>
<reference evidence="8 9" key="1">
    <citation type="submission" date="2023-11" db="EMBL/GenBank/DDBJ databases">
        <title>Draft genome sequence and annotation of the polyextremotolerant black yeast-like fungus Aureobasidium pullulans NRRL 62042.</title>
        <authorList>
            <person name="Dielentheis-Frenken M.R.E."/>
            <person name="Wibberg D."/>
            <person name="Blank L.M."/>
            <person name="Tiso T."/>
        </authorList>
    </citation>
    <scope>NUCLEOTIDE SEQUENCE [LARGE SCALE GENOMIC DNA]</scope>
    <source>
        <strain evidence="8 9">NRRL 62042</strain>
    </source>
</reference>
<keyword evidence="2" id="KW-0479">Metal-binding</keyword>
<name>A0ABR0TG76_AURPU</name>
<feature type="domain" description="Xylanolytic transcriptional activator regulatory" evidence="7">
    <location>
        <begin position="234"/>
        <end position="398"/>
    </location>
</feature>
<evidence type="ECO:0000256" key="5">
    <source>
        <dbReference type="ARBA" id="ARBA00022833"/>
    </source>
</evidence>
<dbReference type="PANTHER" id="PTHR40626">
    <property type="entry name" value="MIP31509P"/>
    <property type="match status" value="1"/>
</dbReference>
<sequence length="432" mass="49108">MRHQARHGEAAKAREQEATVLETTDNGLAALVEEVTPCFHQDAVPNMTIDQDQTHEVDTSDSRQNLSLDMGPGMPNWAQHRPPEDRSEFATVSPQQGNENFVTWLFDSPGSQQQNFDFSNYLPYVDFSLDYCSPTNDFSQLDSNQTTTTASVGNSLATPPVVNALRELSDDYDLNSHLRISIGCRSKIVHSINSFLAKKRPPGLQDVPGQTHLLFSTDGKDLPNLTTNVLEECLSSFWAKVAIQLPVIHQQTFSNDDCQMLLLLAILMLGAGQVVRSHSVGTRKDYRALADLIAINLRWEIFPEAEPPITLWVAQVLLLLEFYEKMFSTRRLHERAYIHHASTLALLRRGSPMVGHAEDEEPPTRCPSPGLTSQQTISISKQLGWWRRWARNESWHRVHLDMRVHFFHTKSDFRYRVMTLYGQPRVLRMFGD</sequence>
<organism evidence="8 9">
    <name type="scientific">Aureobasidium pullulans</name>
    <name type="common">Black yeast</name>
    <name type="synonym">Pullularia pullulans</name>
    <dbReference type="NCBI Taxonomy" id="5580"/>
    <lineage>
        <taxon>Eukaryota</taxon>
        <taxon>Fungi</taxon>
        <taxon>Dikarya</taxon>
        <taxon>Ascomycota</taxon>
        <taxon>Pezizomycotina</taxon>
        <taxon>Dothideomycetes</taxon>
        <taxon>Dothideomycetidae</taxon>
        <taxon>Dothideales</taxon>
        <taxon>Saccotheciaceae</taxon>
        <taxon>Aureobasidium</taxon>
    </lineage>
</organism>
<protein>
    <recommendedName>
        <fullName evidence="7">Xylanolytic transcriptional activator regulatory domain-containing protein</fullName>
    </recommendedName>
</protein>
<keyword evidence="6" id="KW-0539">Nucleus</keyword>
<dbReference type="InterPro" id="IPR007219">
    <property type="entry name" value="XnlR_reg_dom"/>
</dbReference>
<dbReference type="Proteomes" id="UP001341245">
    <property type="component" value="Unassembled WGS sequence"/>
</dbReference>
<proteinExistence type="predicted"/>
<evidence type="ECO:0000256" key="2">
    <source>
        <dbReference type="ARBA" id="ARBA00022723"/>
    </source>
</evidence>
<evidence type="ECO:0000256" key="6">
    <source>
        <dbReference type="ARBA" id="ARBA00023242"/>
    </source>
</evidence>
<evidence type="ECO:0000259" key="7">
    <source>
        <dbReference type="Pfam" id="PF04082"/>
    </source>
</evidence>
<dbReference type="EMBL" id="JASGXD010000010">
    <property type="protein sequence ID" value="KAK6003264.1"/>
    <property type="molecule type" value="Genomic_DNA"/>
</dbReference>
<comment type="subcellular location">
    <subcellularLocation>
        <location evidence="1">Nucleus</location>
    </subcellularLocation>
</comment>
<evidence type="ECO:0000256" key="3">
    <source>
        <dbReference type="ARBA" id="ARBA00022737"/>
    </source>
</evidence>
<keyword evidence="3" id="KW-0677">Repeat</keyword>
<keyword evidence="9" id="KW-1185">Reference proteome</keyword>
<evidence type="ECO:0000313" key="9">
    <source>
        <dbReference type="Proteomes" id="UP001341245"/>
    </source>
</evidence>
<dbReference type="Pfam" id="PF04082">
    <property type="entry name" value="Fungal_trans"/>
    <property type="match status" value="1"/>
</dbReference>
<gene>
    <name evidence="8" type="ORF">QM012_001109</name>
</gene>
<dbReference type="InterPro" id="IPR051059">
    <property type="entry name" value="VerF-like"/>
</dbReference>
<evidence type="ECO:0000256" key="1">
    <source>
        <dbReference type="ARBA" id="ARBA00004123"/>
    </source>
</evidence>
<keyword evidence="4" id="KW-0863">Zinc-finger</keyword>
<evidence type="ECO:0000313" key="8">
    <source>
        <dbReference type="EMBL" id="KAK6003264.1"/>
    </source>
</evidence>